<comment type="caution">
    <text evidence="9">The sequence shown here is derived from an EMBL/GenBank/DDBJ whole genome shotgun (WGS) entry which is preliminary data.</text>
</comment>
<dbReference type="PANTHER" id="PTHR11739">
    <property type="entry name" value="CITRATE SYNTHASE"/>
    <property type="match status" value="1"/>
</dbReference>
<gene>
    <name evidence="9" type="ORF">B1C78_02440</name>
</gene>
<evidence type="ECO:0000313" key="10">
    <source>
        <dbReference type="Proteomes" id="UP000189462"/>
    </source>
</evidence>
<dbReference type="SUPFAM" id="SSF48256">
    <property type="entry name" value="Citrate synthase"/>
    <property type="match status" value="1"/>
</dbReference>
<organism evidence="9 10">
    <name type="scientific">Thioalkalivibrio denitrificans</name>
    <dbReference type="NCBI Taxonomy" id="108003"/>
    <lineage>
        <taxon>Bacteria</taxon>
        <taxon>Pseudomonadati</taxon>
        <taxon>Pseudomonadota</taxon>
        <taxon>Gammaproteobacteria</taxon>
        <taxon>Chromatiales</taxon>
        <taxon>Ectothiorhodospiraceae</taxon>
        <taxon>Thioalkalivibrio</taxon>
    </lineage>
</organism>
<dbReference type="AlphaFoldDB" id="A0A1V3NSQ7"/>
<dbReference type="GO" id="GO:0005737">
    <property type="term" value="C:cytoplasm"/>
    <property type="evidence" value="ECO:0007669"/>
    <property type="project" value="InterPro"/>
</dbReference>
<dbReference type="PRINTS" id="PR00143">
    <property type="entry name" value="CITRTSNTHASE"/>
</dbReference>
<dbReference type="PANTHER" id="PTHR11739:SF4">
    <property type="entry name" value="CITRATE SYNTHASE, PEROXISOMAL"/>
    <property type="match status" value="1"/>
</dbReference>
<dbReference type="OrthoDB" id="9800864at2"/>
<evidence type="ECO:0000256" key="3">
    <source>
        <dbReference type="ARBA" id="ARBA00022532"/>
    </source>
</evidence>
<dbReference type="InterPro" id="IPR016142">
    <property type="entry name" value="Citrate_synth-like_lrg_a-sub"/>
</dbReference>
<dbReference type="Pfam" id="PF00285">
    <property type="entry name" value="Citrate_synt"/>
    <property type="match status" value="1"/>
</dbReference>
<dbReference type="InterPro" id="IPR002020">
    <property type="entry name" value="Citrate_synthase"/>
</dbReference>
<dbReference type="PIRSF" id="PIRSF001369">
    <property type="entry name" value="Citrate_synth"/>
    <property type="match status" value="1"/>
</dbReference>
<evidence type="ECO:0000313" key="9">
    <source>
        <dbReference type="EMBL" id="OOG27852.1"/>
    </source>
</evidence>
<protein>
    <recommendedName>
        <fullName evidence="6">Citrate synthase</fullName>
    </recommendedName>
</protein>
<evidence type="ECO:0000256" key="4">
    <source>
        <dbReference type="ARBA" id="ARBA00022679"/>
    </source>
</evidence>
<comment type="similarity">
    <text evidence="2 6 8">Belongs to the citrate synthase family.</text>
</comment>
<dbReference type="RefSeq" id="WP_077277548.1">
    <property type="nucleotide sequence ID" value="NZ_MVBK01000014.1"/>
</dbReference>
<dbReference type="Gene3D" id="1.10.230.10">
    <property type="entry name" value="Cytochrome P450-Terp, domain 2"/>
    <property type="match status" value="1"/>
</dbReference>
<comment type="catalytic activity">
    <reaction evidence="5">
        <text>oxaloacetate + acetyl-CoA + H2O = citrate + CoA + H(+)</text>
        <dbReference type="Rhea" id="RHEA:16845"/>
        <dbReference type="ChEBI" id="CHEBI:15377"/>
        <dbReference type="ChEBI" id="CHEBI:15378"/>
        <dbReference type="ChEBI" id="CHEBI:16452"/>
        <dbReference type="ChEBI" id="CHEBI:16947"/>
        <dbReference type="ChEBI" id="CHEBI:57287"/>
        <dbReference type="ChEBI" id="CHEBI:57288"/>
        <dbReference type="EC" id="2.3.3.16"/>
    </reaction>
</comment>
<dbReference type="InterPro" id="IPR036969">
    <property type="entry name" value="Citrate_synthase_sf"/>
</dbReference>
<dbReference type="Gene3D" id="1.10.580.10">
    <property type="entry name" value="Citrate Synthase, domain 1"/>
    <property type="match status" value="1"/>
</dbReference>
<comment type="pathway">
    <text evidence="1">Carbohydrate metabolism; tricarboxylic acid cycle; isocitrate from oxaloacetate: step 1/2.</text>
</comment>
<dbReference type="InterPro" id="IPR016143">
    <property type="entry name" value="Citrate_synth-like_sm_a-sub"/>
</dbReference>
<dbReference type="InterPro" id="IPR011278">
    <property type="entry name" value="2-MeCitrate/Citrate_synth_II"/>
</dbReference>
<feature type="active site" evidence="7">
    <location>
        <position position="261"/>
    </location>
</feature>
<sequence>MSEDVKINRGLKGIYFERSGVSHIDGSKGELLYRGYSIHDLATQSTFEEVAYLLIHGELPNETELAEFDARLKGARQLPQQVYDIIAATKDGHPMDVLRTAVSALAALEPDSRRVSDEAFIANGIRLTSQVPMIVAAHEQIRNGREPVAPDPELGHAANWLWMLKGKKPSEDAARLADVDFILHAEHGSNASSFAARVTVGTQANLHGAIVTAISTLAGPAHGGAAEDVMKMVQEIGSPEKAADYVKAKRKAREPVMGFGHRVYRAEDPRARHLREGVRTLSEEMGSPEWYEILQSVVEAMKPYSRHGLNVNVDFYSGVIYKLHGIPMDLYVPIFAIGRVPGWVIQCIEQLQSNILIRPLTLYNGPGKRDYVPISDR</sequence>
<proteinExistence type="inferred from homology"/>
<evidence type="ECO:0000256" key="7">
    <source>
        <dbReference type="PIRSR" id="PIRSR001369-1"/>
    </source>
</evidence>
<evidence type="ECO:0000256" key="1">
    <source>
        <dbReference type="ARBA" id="ARBA00004751"/>
    </source>
</evidence>
<dbReference type="InterPro" id="IPR024176">
    <property type="entry name" value="Citrate_synthase_bac-typ"/>
</dbReference>
<name>A0A1V3NSQ7_9GAMM</name>
<evidence type="ECO:0000256" key="5">
    <source>
        <dbReference type="ARBA" id="ARBA00049288"/>
    </source>
</evidence>
<dbReference type="GO" id="GO:0036440">
    <property type="term" value="F:citrate synthase activity"/>
    <property type="evidence" value="ECO:0007669"/>
    <property type="project" value="UniProtKB-EC"/>
</dbReference>
<dbReference type="NCBIfam" id="TIGR01800">
    <property type="entry name" value="cit_synth_II"/>
    <property type="match status" value="1"/>
</dbReference>
<feature type="active site" evidence="7">
    <location>
        <position position="314"/>
    </location>
</feature>
<dbReference type="PROSITE" id="PS00480">
    <property type="entry name" value="CITRATE_SYNTHASE"/>
    <property type="match status" value="1"/>
</dbReference>
<keyword evidence="4 6" id="KW-0808">Transferase</keyword>
<dbReference type="GO" id="GO:0006099">
    <property type="term" value="P:tricarboxylic acid cycle"/>
    <property type="evidence" value="ECO:0007669"/>
    <property type="project" value="UniProtKB-UniPathway"/>
</dbReference>
<dbReference type="CDD" id="cd06110">
    <property type="entry name" value="BSuCS-II_like"/>
    <property type="match status" value="1"/>
</dbReference>
<evidence type="ECO:0000256" key="8">
    <source>
        <dbReference type="RuleBase" id="RU003406"/>
    </source>
</evidence>
<dbReference type="Proteomes" id="UP000189462">
    <property type="component" value="Unassembled WGS sequence"/>
</dbReference>
<dbReference type="UniPathway" id="UPA00223">
    <property type="reaction ID" value="UER00717"/>
</dbReference>
<dbReference type="EMBL" id="MVBK01000014">
    <property type="protein sequence ID" value="OOG27852.1"/>
    <property type="molecule type" value="Genomic_DNA"/>
</dbReference>
<dbReference type="STRING" id="108003.B1C78_02440"/>
<dbReference type="InterPro" id="IPR019810">
    <property type="entry name" value="Citrate_synthase_AS"/>
</dbReference>
<reference evidence="9 10" key="1">
    <citation type="submission" date="2017-02" db="EMBL/GenBank/DDBJ databases">
        <title>Genomic diversity within the haloalkaliphilic genus Thioalkalivibrio.</title>
        <authorList>
            <person name="Ahn A.-C."/>
            <person name="Meier-Kolthoff J."/>
            <person name="Overmars L."/>
            <person name="Richter M."/>
            <person name="Woyke T."/>
            <person name="Sorokin D.Y."/>
            <person name="Muyzer G."/>
        </authorList>
    </citation>
    <scope>NUCLEOTIDE SEQUENCE [LARGE SCALE GENOMIC DNA]</scope>
    <source>
        <strain evidence="9 10">ALJD</strain>
    </source>
</reference>
<evidence type="ECO:0000256" key="2">
    <source>
        <dbReference type="ARBA" id="ARBA00010566"/>
    </source>
</evidence>
<keyword evidence="10" id="KW-1185">Reference proteome</keyword>
<evidence type="ECO:0000256" key="6">
    <source>
        <dbReference type="PIRNR" id="PIRNR001369"/>
    </source>
</evidence>
<accession>A0A1V3NSQ7</accession>
<keyword evidence="3" id="KW-0816">Tricarboxylic acid cycle</keyword>
<dbReference type="GO" id="GO:0005975">
    <property type="term" value="P:carbohydrate metabolic process"/>
    <property type="evidence" value="ECO:0007669"/>
    <property type="project" value="TreeGrafter"/>
</dbReference>